<dbReference type="InterPro" id="IPR018204">
    <property type="entry name" value="Trp_synthase_alpha_AS"/>
</dbReference>
<comment type="pathway">
    <text evidence="1">Amino-acid biosynthesis; L-tryptophan biosynthesis; L-tryptophan from chorismate: step 5/5.</text>
</comment>
<dbReference type="HAMAP" id="MF_00131">
    <property type="entry name" value="Trp_synth_alpha"/>
    <property type="match status" value="2"/>
</dbReference>
<evidence type="ECO:0000256" key="7">
    <source>
        <dbReference type="ARBA" id="ARBA00060788"/>
    </source>
</evidence>
<dbReference type="UniPathway" id="UPA00035">
    <property type="reaction ID" value="UER00044"/>
</dbReference>
<dbReference type="GO" id="GO:0004834">
    <property type="term" value="F:tryptophan synthase activity"/>
    <property type="evidence" value="ECO:0007669"/>
    <property type="project" value="UniProtKB-EC"/>
</dbReference>
<evidence type="ECO:0000256" key="2">
    <source>
        <dbReference type="ARBA" id="ARBA00022605"/>
    </source>
</evidence>
<dbReference type="STRING" id="40148.A0A0D9ZEE9"/>
<dbReference type="PANTHER" id="PTHR43406:SF3">
    <property type="entry name" value="TRYPTOPHAN SYNTHASE"/>
    <property type="match status" value="1"/>
</dbReference>
<comment type="catalytic activity">
    <reaction evidence="6">
        <text>(1S,2R)-1-C-(indol-3-yl)glycerol 3-phosphate + L-serine = D-glyceraldehyde 3-phosphate + L-tryptophan + H2O</text>
        <dbReference type="Rhea" id="RHEA:10532"/>
        <dbReference type="ChEBI" id="CHEBI:15377"/>
        <dbReference type="ChEBI" id="CHEBI:33384"/>
        <dbReference type="ChEBI" id="CHEBI:57912"/>
        <dbReference type="ChEBI" id="CHEBI:58866"/>
        <dbReference type="ChEBI" id="CHEBI:59776"/>
        <dbReference type="EC" id="4.2.1.20"/>
    </reaction>
</comment>
<reference evidence="9" key="1">
    <citation type="submission" date="2015-04" db="UniProtKB">
        <authorList>
            <consortium name="EnsemblPlants"/>
        </authorList>
    </citation>
    <scope>IDENTIFICATION</scope>
</reference>
<evidence type="ECO:0000256" key="3">
    <source>
        <dbReference type="ARBA" id="ARBA00022822"/>
    </source>
</evidence>
<dbReference type="Proteomes" id="UP000026961">
    <property type="component" value="Chromosome 3"/>
</dbReference>
<accession>A0A0D9ZEE9</accession>
<dbReference type="InterPro" id="IPR002028">
    <property type="entry name" value="Trp_synthase_suA"/>
</dbReference>
<comment type="similarity">
    <text evidence="7">Belongs to the TrpA family.</text>
</comment>
<dbReference type="EnsemblPlants" id="OGLUM03G37140.1">
    <property type="protein sequence ID" value="OGLUM03G37140.1"/>
    <property type="gene ID" value="OGLUM03G37140"/>
</dbReference>
<protein>
    <submittedName>
        <fullName evidence="9">Uncharacterized protein</fullName>
    </submittedName>
</protein>
<evidence type="ECO:0000256" key="8">
    <source>
        <dbReference type="SAM" id="MobiDB-lite"/>
    </source>
</evidence>
<dbReference type="Gramene" id="OGLUM03G37140.1">
    <property type="protein sequence ID" value="OGLUM03G37140.1"/>
    <property type="gene ID" value="OGLUM03G37140"/>
</dbReference>
<sequence>MLTASSPAASSSSSSSAPAKLGAAPGRVAFRKLTAAAASAAASLRLDIDRAPAAPATERGLSSVSRTMSRLMEKGKTAFIPYITAGDPDMGTTAEALRLLDACGADVIEVGVPFSDPYNDGPVIQASAARALAAGATMDGIMSMLAEVTPELSCPVVLFSYLGPIVRRGPANFTAAAKQAGVQGLIVPDLPYLEACSFRSEVIKNNLELVLLTTPTTPPDRMKAITAASGGFVYLVSVNGVTGSRQDVNPRVEHLLQEIKQVTDKAVCVGYGISTPDHVRQIAEWGADGVIIGSAMVRQLGEAASPKQGLKRLEKLQLELNVHSVARAYVAMAFTTMKASPMSASSSSAPVLRRCVAPPARVAAAWRLAAAAASVALEASPVPAAAAVERRMSVSQTMSKLKEKGKTAFIPYITAGDPDMGTTAEALRLLDACGADVIELGVPFSDPYADGPVIQASASRALAAGATPEAVLSMLKEVTPELSCPVVLLSYLGPILRRGAANFTAAAKEAGVQGLIVPDLPYVDTCTFRSEAIKSNLELVLLTTPATPGERMKIITEASGGFVYLVSVNGVTGPRPKVNTRVEHLLQDIKLVTDKAVCVGFGISTPDHVRQIAGWGADGVIIGSAMVRQLGEAASPKQGLKRLEEYARRMKDALP</sequence>
<dbReference type="eggNOG" id="KOG4175">
    <property type="taxonomic scope" value="Eukaryota"/>
</dbReference>
<reference evidence="9" key="2">
    <citation type="submission" date="2018-05" db="EMBL/GenBank/DDBJ databases">
        <title>OgluRS3 (Oryza glumaepatula Reference Sequence Version 3).</title>
        <authorList>
            <person name="Zhang J."/>
            <person name="Kudrna D."/>
            <person name="Lee S."/>
            <person name="Talag J."/>
            <person name="Welchert J."/>
            <person name="Wing R.A."/>
        </authorList>
    </citation>
    <scope>NUCLEOTIDE SEQUENCE [LARGE SCALE GENOMIC DNA]</scope>
</reference>
<dbReference type="SUPFAM" id="SSF51366">
    <property type="entry name" value="Ribulose-phoshate binding barrel"/>
    <property type="match status" value="2"/>
</dbReference>
<proteinExistence type="inferred from homology"/>
<evidence type="ECO:0000256" key="5">
    <source>
        <dbReference type="ARBA" id="ARBA00023239"/>
    </source>
</evidence>
<dbReference type="InterPro" id="IPR011060">
    <property type="entry name" value="RibuloseP-bd_barrel"/>
</dbReference>
<dbReference type="NCBIfam" id="TIGR00262">
    <property type="entry name" value="trpA"/>
    <property type="match status" value="2"/>
</dbReference>
<evidence type="ECO:0000313" key="9">
    <source>
        <dbReference type="EnsemblPlants" id="OGLUM03G37140.1"/>
    </source>
</evidence>
<keyword evidence="4" id="KW-0057">Aromatic amino acid biosynthesis</keyword>
<dbReference type="FunFam" id="3.20.20.70:FF:000107">
    <property type="entry name" value="Tryptophan synthase alpha chain, chloroplastic"/>
    <property type="match status" value="2"/>
</dbReference>
<feature type="compositionally biased region" description="Low complexity" evidence="8">
    <location>
        <begin position="1"/>
        <end position="19"/>
    </location>
</feature>
<evidence type="ECO:0000256" key="4">
    <source>
        <dbReference type="ARBA" id="ARBA00023141"/>
    </source>
</evidence>
<evidence type="ECO:0000256" key="1">
    <source>
        <dbReference type="ARBA" id="ARBA00004733"/>
    </source>
</evidence>
<dbReference type="Pfam" id="PF00290">
    <property type="entry name" value="Trp_syntA"/>
    <property type="match status" value="2"/>
</dbReference>
<organism evidence="9">
    <name type="scientific">Oryza glumipatula</name>
    <dbReference type="NCBI Taxonomy" id="40148"/>
    <lineage>
        <taxon>Eukaryota</taxon>
        <taxon>Viridiplantae</taxon>
        <taxon>Streptophyta</taxon>
        <taxon>Embryophyta</taxon>
        <taxon>Tracheophyta</taxon>
        <taxon>Spermatophyta</taxon>
        <taxon>Magnoliopsida</taxon>
        <taxon>Liliopsida</taxon>
        <taxon>Poales</taxon>
        <taxon>Poaceae</taxon>
        <taxon>BOP clade</taxon>
        <taxon>Oryzoideae</taxon>
        <taxon>Oryzeae</taxon>
        <taxon>Oryzinae</taxon>
        <taxon>Oryza</taxon>
    </lineage>
</organism>
<keyword evidence="5" id="KW-0456">Lyase</keyword>
<dbReference type="InterPro" id="IPR013785">
    <property type="entry name" value="Aldolase_TIM"/>
</dbReference>
<keyword evidence="10" id="KW-1185">Reference proteome</keyword>
<dbReference type="GO" id="GO:0005829">
    <property type="term" value="C:cytosol"/>
    <property type="evidence" value="ECO:0007669"/>
    <property type="project" value="TreeGrafter"/>
</dbReference>
<name>A0A0D9ZEE9_9ORYZ</name>
<evidence type="ECO:0000313" key="10">
    <source>
        <dbReference type="Proteomes" id="UP000026961"/>
    </source>
</evidence>
<keyword evidence="3" id="KW-0822">Tryptophan biosynthesis</keyword>
<keyword evidence="2" id="KW-0028">Amino-acid biosynthesis</keyword>
<dbReference type="Gene3D" id="3.20.20.70">
    <property type="entry name" value="Aldolase class I"/>
    <property type="match status" value="2"/>
</dbReference>
<dbReference type="PROSITE" id="PS00167">
    <property type="entry name" value="TRP_SYNTHASE_ALPHA"/>
    <property type="match status" value="1"/>
</dbReference>
<dbReference type="CDD" id="cd04724">
    <property type="entry name" value="Tryptophan_synthase_alpha"/>
    <property type="match status" value="2"/>
</dbReference>
<dbReference type="GO" id="GO:0009507">
    <property type="term" value="C:chloroplast"/>
    <property type="evidence" value="ECO:0007669"/>
    <property type="project" value="TreeGrafter"/>
</dbReference>
<feature type="region of interest" description="Disordered" evidence="8">
    <location>
        <begin position="1"/>
        <end position="20"/>
    </location>
</feature>
<evidence type="ECO:0000256" key="6">
    <source>
        <dbReference type="ARBA" id="ARBA00049047"/>
    </source>
</evidence>
<dbReference type="PANTHER" id="PTHR43406">
    <property type="entry name" value="TRYPTOPHAN SYNTHASE, ALPHA CHAIN"/>
    <property type="match status" value="1"/>
</dbReference>
<dbReference type="AlphaFoldDB" id="A0A0D9ZEE9"/>